<keyword evidence="1" id="KW-1133">Transmembrane helix</keyword>
<name>T0KTC5_9BACT</name>
<protein>
    <recommendedName>
        <fullName evidence="2">VTT domain-containing protein</fullName>
    </recommendedName>
</protein>
<dbReference type="Proteomes" id="UP000015520">
    <property type="component" value="Unassembled WGS sequence"/>
</dbReference>
<organism evidence="3 4">
    <name type="scientific">Sulfurimonas hongkongensis</name>
    <dbReference type="NCBI Taxonomy" id="1172190"/>
    <lineage>
        <taxon>Bacteria</taxon>
        <taxon>Pseudomonadati</taxon>
        <taxon>Campylobacterota</taxon>
        <taxon>Epsilonproteobacteria</taxon>
        <taxon>Campylobacterales</taxon>
        <taxon>Sulfurimonadaceae</taxon>
        <taxon>Sulfurimonas</taxon>
    </lineage>
</organism>
<dbReference type="eggNOG" id="COG1238">
    <property type="taxonomic scope" value="Bacteria"/>
</dbReference>
<evidence type="ECO:0000313" key="4">
    <source>
        <dbReference type="Proteomes" id="UP000015520"/>
    </source>
</evidence>
<comment type="caution">
    <text evidence="3">The sequence shown here is derived from an EMBL/GenBank/DDBJ whole genome shotgun (WGS) entry which is preliminary data.</text>
</comment>
<feature type="transmembrane region" description="Helical" evidence="1">
    <location>
        <begin position="84"/>
        <end position="106"/>
    </location>
</feature>
<keyword evidence="4" id="KW-1185">Reference proteome</keyword>
<keyword evidence="1" id="KW-0812">Transmembrane</keyword>
<dbReference type="AlphaFoldDB" id="T0KTC5"/>
<dbReference type="RefSeq" id="WP_021286760.1">
    <property type="nucleotide sequence ID" value="NZ_AUPZ01000003.1"/>
</dbReference>
<dbReference type="InterPro" id="IPR032816">
    <property type="entry name" value="VTT_dom"/>
</dbReference>
<feature type="transmembrane region" description="Helical" evidence="1">
    <location>
        <begin position="38"/>
        <end position="61"/>
    </location>
</feature>
<sequence length="134" mass="15065">MNELALFLSAFLAATILPFSSEVTFVAALTSEMNPLSAIFFASCGNVLAITLNYWFGYWLYDKTKTKLNSSKTGTKSLEYGHKYGYFILLFSWLPIIGDPLTLVAGVLRLRFVWFVIVAGGLRVLRYYLLTLVV</sequence>
<dbReference type="InterPro" id="IPR051311">
    <property type="entry name" value="DedA_domain"/>
</dbReference>
<dbReference type="PANTHER" id="PTHR42709">
    <property type="entry name" value="ALKALINE PHOSPHATASE LIKE PROTEIN"/>
    <property type="match status" value="1"/>
</dbReference>
<reference evidence="3 4" key="1">
    <citation type="submission" date="2013-07" db="EMBL/GenBank/DDBJ databases">
        <title>Sulfurimonas hongkongensis AST-10 Genome Sequencing.</title>
        <authorList>
            <person name="Cai L."/>
            <person name="Zhang T."/>
        </authorList>
    </citation>
    <scope>NUCLEOTIDE SEQUENCE [LARGE SCALE GENOMIC DNA]</scope>
    <source>
        <strain evidence="3 4">AST-10</strain>
    </source>
</reference>
<dbReference type="Pfam" id="PF09335">
    <property type="entry name" value="VTT_dom"/>
    <property type="match status" value="1"/>
</dbReference>
<dbReference type="EMBL" id="AUPZ01000003">
    <property type="protein sequence ID" value="EQB40204.1"/>
    <property type="molecule type" value="Genomic_DNA"/>
</dbReference>
<dbReference type="PANTHER" id="PTHR42709:SF4">
    <property type="entry name" value="INNER MEMBRANE PROTEIN YQAA"/>
    <property type="match status" value="1"/>
</dbReference>
<evidence type="ECO:0000256" key="1">
    <source>
        <dbReference type="SAM" id="Phobius"/>
    </source>
</evidence>
<dbReference type="PATRIC" id="fig|1172190.3.peg.469"/>
<dbReference type="OrthoDB" id="5419086at2"/>
<evidence type="ECO:0000313" key="3">
    <source>
        <dbReference type="EMBL" id="EQB40204.1"/>
    </source>
</evidence>
<accession>T0KTC5</accession>
<feature type="domain" description="VTT" evidence="2">
    <location>
        <begin position="25"/>
        <end position="119"/>
    </location>
</feature>
<evidence type="ECO:0000259" key="2">
    <source>
        <dbReference type="Pfam" id="PF09335"/>
    </source>
</evidence>
<keyword evidence="1" id="KW-0472">Membrane</keyword>
<feature type="transmembrane region" description="Helical" evidence="1">
    <location>
        <begin position="112"/>
        <end position="129"/>
    </location>
</feature>
<dbReference type="STRING" id="1172190.M947_02400"/>
<proteinExistence type="predicted"/>
<gene>
    <name evidence="3" type="ORF">M947_02400</name>
</gene>